<protein>
    <submittedName>
        <fullName evidence="1">DUF934 domain-containing protein</fullName>
    </submittedName>
</protein>
<proteinExistence type="predicted"/>
<gene>
    <name evidence="1" type="ORF">H0484_09645</name>
</gene>
<dbReference type="PIRSF" id="PIRSF030820">
    <property type="entry name" value="UCP030820"/>
    <property type="match status" value="1"/>
</dbReference>
<dbReference type="Proteomes" id="UP000776983">
    <property type="component" value="Unassembled WGS sequence"/>
</dbReference>
<dbReference type="EMBL" id="JACDXW010000004">
    <property type="protein sequence ID" value="MCB5364009.1"/>
    <property type="molecule type" value="Genomic_DNA"/>
</dbReference>
<comment type="caution">
    <text evidence="1">The sequence shown here is derived from an EMBL/GenBank/DDBJ whole genome shotgun (WGS) entry which is preliminary data.</text>
</comment>
<sequence>MSEPIVLPPTPHLIIEGKLVENDLRRFEPEPDTHATPDDEAGWLVPVSVWVAHPLDDWKQRRHPVALLVEPHTELESLFEHSSLSDLQAHVSLIAVDFPAYTDGRGYSLAQLLRQQYGWTGELRAVGDVMIDTMHYLARCGFDSFLVKPGHNPQAALAALATFTLAYQKSYRHSAQVASLAPAA</sequence>
<name>A0ABS8CDV6_9BURK</name>
<evidence type="ECO:0000313" key="1">
    <source>
        <dbReference type="EMBL" id="MCB5364009.1"/>
    </source>
</evidence>
<accession>A0ABS8CDV6</accession>
<reference evidence="1 2" key="1">
    <citation type="submission" date="2020-07" db="EMBL/GenBank/DDBJ databases">
        <title>Pusillimonas sp. nov., isolated from poultry manure in Taiwan.</title>
        <authorList>
            <person name="Lin S.-Y."/>
            <person name="Tang Y.-S."/>
            <person name="Young C.-C."/>
        </authorList>
    </citation>
    <scope>NUCLEOTIDE SEQUENCE [LARGE SCALE GENOMIC DNA]</scope>
    <source>
        <strain evidence="1 2">CC-YST705</strain>
    </source>
</reference>
<keyword evidence="2" id="KW-1185">Reference proteome</keyword>
<organism evidence="1 2">
    <name type="scientific">Mesopusillimonas faecipullorum</name>
    <dbReference type="NCBI Taxonomy" id="2755040"/>
    <lineage>
        <taxon>Bacteria</taxon>
        <taxon>Pseudomonadati</taxon>
        <taxon>Pseudomonadota</taxon>
        <taxon>Betaproteobacteria</taxon>
        <taxon>Burkholderiales</taxon>
        <taxon>Alcaligenaceae</taxon>
        <taxon>Mesopusillimonas</taxon>
    </lineage>
</organism>
<evidence type="ECO:0000313" key="2">
    <source>
        <dbReference type="Proteomes" id="UP000776983"/>
    </source>
</evidence>
<dbReference type="Pfam" id="PF06073">
    <property type="entry name" value="DUF934"/>
    <property type="match status" value="1"/>
</dbReference>
<dbReference type="InterPro" id="IPR008318">
    <property type="entry name" value="UCP030820"/>
</dbReference>
<dbReference type="RefSeq" id="WP_226954368.1">
    <property type="nucleotide sequence ID" value="NZ_JACDXW010000004.1"/>
</dbReference>